<dbReference type="InterPro" id="IPR012666">
    <property type="entry name" value="CbtA_put"/>
</dbReference>
<feature type="transmembrane region" description="Helical" evidence="1">
    <location>
        <begin position="65"/>
        <end position="87"/>
    </location>
</feature>
<evidence type="ECO:0000313" key="2">
    <source>
        <dbReference type="EMBL" id="KWV56340.1"/>
    </source>
</evidence>
<organism evidence="2 3">
    <name type="scientific">Rhizobium altiplani</name>
    <dbReference type="NCBI Taxonomy" id="1864509"/>
    <lineage>
        <taxon>Bacteria</taxon>
        <taxon>Pseudomonadati</taxon>
        <taxon>Pseudomonadota</taxon>
        <taxon>Alphaproteobacteria</taxon>
        <taxon>Hyphomicrobiales</taxon>
        <taxon>Rhizobiaceae</taxon>
        <taxon>Rhizobium/Agrobacterium group</taxon>
        <taxon>Rhizobium</taxon>
    </lineage>
</organism>
<dbReference type="EMBL" id="LNCD01000038">
    <property type="protein sequence ID" value="KWV56340.1"/>
    <property type="molecule type" value="Genomic_DNA"/>
</dbReference>
<accession>A0A109JWJ7</accession>
<protein>
    <recommendedName>
        <fullName evidence="4">Cobalt transporter</fullName>
    </recommendedName>
</protein>
<keyword evidence="1" id="KW-0812">Transmembrane</keyword>
<feature type="transmembrane region" description="Helical" evidence="1">
    <location>
        <begin position="164"/>
        <end position="188"/>
    </location>
</feature>
<feature type="transmembrane region" description="Helical" evidence="1">
    <location>
        <begin position="5"/>
        <end position="24"/>
    </location>
</feature>
<gene>
    <name evidence="2" type="ORF">AS026_34345</name>
</gene>
<name>A0A109JWJ7_9HYPH</name>
<comment type="caution">
    <text evidence="2">The sequence shown here is derived from an EMBL/GenBank/DDBJ whole genome shotgun (WGS) entry which is preliminary data.</text>
</comment>
<evidence type="ECO:0000313" key="3">
    <source>
        <dbReference type="Proteomes" id="UP000068164"/>
    </source>
</evidence>
<proteinExistence type="predicted"/>
<dbReference type="Pfam" id="PF09490">
    <property type="entry name" value="CbtA"/>
    <property type="match status" value="1"/>
</dbReference>
<keyword evidence="3" id="KW-1185">Reference proteome</keyword>
<sequence>MVGNLLLRGMLAGMIAGVLVFAFAHTFGEPLVDQAIAFEEAAAQAAGETAEPEIVSRATQAGLGLFTGVMAYSIAVGGLFALVFAFIQGRFSNLSARGTSALIAVAAFVAIVIVPNIKYPANPPAVGNPDTIGVRTELFFLMIVVSIAALVAAIALARRLTPRFGVWNAAIAAGLAYVGFIGLVQYLLPPINEVPENYSAMVLWRFRTTTIGMHAILWGVLGLAFGALAERKLGAAPRLSARASVFH</sequence>
<reference evidence="2 3" key="1">
    <citation type="submission" date="2015-11" db="EMBL/GenBank/DDBJ databases">
        <title>Draft Genome Sequence of the Strain BR 10423 (Rhizobium sp.) isolated from nodules of Mimosa pudica.</title>
        <authorList>
            <person name="Barauna A.C."/>
            <person name="Zilli J.E."/>
            <person name="Simoes-Araujo J.L."/>
            <person name="Reis V.M."/>
            <person name="James E.K."/>
            <person name="Reis F.B.Jr."/>
            <person name="Rouws L.F."/>
            <person name="Passos S.R."/>
            <person name="Gois S.R."/>
        </authorList>
    </citation>
    <scope>NUCLEOTIDE SEQUENCE [LARGE SCALE GENOMIC DNA]</scope>
    <source>
        <strain evidence="2 3">BR10423</strain>
    </source>
</reference>
<dbReference type="Proteomes" id="UP000068164">
    <property type="component" value="Unassembled WGS sequence"/>
</dbReference>
<dbReference type="RefSeq" id="WP_062369341.1">
    <property type="nucleotide sequence ID" value="NZ_LNCD01000038.1"/>
</dbReference>
<feature type="transmembrane region" description="Helical" evidence="1">
    <location>
        <begin position="208"/>
        <end position="229"/>
    </location>
</feature>
<feature type="transmembrane region" description="Helical" evidence="1">
    <location>
        <begin position="99"/>
        <end position="118"/>
    </location>
</feature>
<evidence type="ECO:0008006" key="4">
    <source>
        <dbReference type="Google" id="ProtNLM"/>
    </source>
</evidence>
<keyword evidence="1" id="KW-1133">Transmembrane helix</keyword>
<dbReference type="AlphaFoldDB" id="A0A109JWJ7"/>
<evidence type="ECO:0000256" key="1">
    <source>
        <dbReference type="SAM" id="Phobius"/>
    </source>
</evidence>
<keyword evidence="1" id="KW-0472">Membrane</keyword>
<feature type="transmembrane region" description="Helical" evidence="1">
    <location>
        <begin position="138"/>
        <end position="157"/>
    </location>
</feature>
<dbReference type="OrthoDB" id="6851830at2"/>